<feature type="transmembrane region" description="Helical" evidence="1">
    <location>
        <begin position="63"/>
        <end position="84"/>
    </location>
</feature>
<dbReference type="AlphaFoldDB" id="A0A3M0G7N0"/>
<reference evidence="2 3" key="1">
    <citation type="submission" date="2018-10" db="EMBL/GenBank/DDBJ databases">
        <title>Tessaracoccus antarcticuss sp. nov., isolated from sediment.</title>
        <authorList>
            <person name="Zhou L.Y."/>
            <person name="Du Z.J."/>
        </authorList>
    </citation>
    <scope>NUCLEOTIDE SEQUENCE [LARGE SCALE GENOMIC DNA]</scope>
    <source>
        <strain evidence="2 3">JDX10</strain>
    </source>
</reference>
<dbReference type="EMBL" id="REFW01000002">
    <property type="protein sequence ID" value="RMB60127.1"/>
    <property type="molecule type" value="Genomic_DNA"/>
</dbReference>
<protein>
    <submittedName>
        <fullName evidence="2">Uncharacterized protein</fullName>
    </submittedName>
</protein>
<feature type="transmembrane region" description="Helical" evidence="1">
    <location>
        <begin position="96"/>
        <end position="116"/>
    </location>
</feature>
<dbReference type="RefSeq" id="WP_121901607.1">
    <property type="nucleotide sequence ID" value="NZ_REFW01000002.1"/>
</dbReference>
<sequence>MDTTSNTAELGRRPLVLGAIVAFAGLLACFAPAFILVNGFYGLPVVVVWALVYAYAPNAAGRWPLWVLGQWLSLTAVFAVVAIAMGNDGGMPASLALIPAGMMTVTWMVLVGMMTAHRQFWVTRRPLVEDSASTAPVDVYSDHSPTT</sequence>
<gene>
    <name evidence="2" type="ORF">EAX62_10555</name>
</gene>
<keyword evidence="1" id="KW-0472">Membrane</keyword>
<feature type="transmembrane region" description="Helical" evidence="1">
    <location>
        <begin position="40"/>
        <end position="56"/>
    </location>
</feature>
<comment type="caution">
    <text evidence="2">The sequence shown here is derived from an EMBL/GenBank/DDBJ whole genome shotgun (WGS) entry which is preliminary data.</text>
</comment>
<feature type="transmembrane region" description="Helical" evidence="1">
    <location>
        <begin position="15"/>
        <end position="34"/>
    </location>
</feature>
<accession>A0A3M0G7N0</accession>
<keyword evidence="1" id="KW-1133">Transmembrane helix</keyword>
<keyword evidence="3" id="KW-1185">Reference proteome</keyword>
<evidence type="ECO:0000256" key="1">
    <source>
        <dbReference type="SAM" id="Phobius"/>
    </source>
</evidence>
<evidence type="ECO:0000313" key="3">
    <source>
        <dbReference type="Proteomes" id="UP000275256"/>
    </source>
</evidence>
<organism evidence="2 3">
    <name type="scientific">Tessaracoccus antarcticus</name>
    <dbReference type="NCBI Taxonomy" id="2479848"/>
    <lineage>
        <taxon>Bacteria</taxon>
        <taxon>Bacillati</taxon>
        <taxon>Actinomycetota</taxon>
        <taxon>Actinomycetes</taxon>
        <taxon>Propionibacteriales</taxon>
        <taxon>Propionibacteriaceae</taxon>
        <taxon>Tessaracoccus</taxon>
    </lineage>
</organism>
<keyword evidence="1" id="KW-0812">Transmembrane</keyword>
<name>A0A3M0G7N0_9ACTN</name>
<proteinExistence type="predicted"/>
<evidence type="ECO:0000313" key="2">
    <source>
        <dbReference type="EMBL" id="RMB60127.1"/>
    </source>
</evidence>
<dbReference type="Proteomes" id="UP000275256">
    <property type="component" value="Unassembled WGS sequence"/>
</dbReference>